<evidence type="ECO:0000313" key="3">
    <source>
        <dbReference type="Proteomes" id="UP000546257"/>
    </source>
</evidence>
<evidence type="ECO:0000256" key="1">
    <source>
        <dbReference type="SAM" id="Phobius"/>
    </source>
</evidence>
<comment type="caution">
    <text evidence="2">The sequence shown here is derived from an EMBL/GenBank/DDBJ whole genome shotgun (WGS) entry which is preliminary data.</text>
</comment>
<feature type="transmembrane region" description="Helical" evidence="1">
    <location>
        <begin position="105"/>
        <end position="128"/>
    </location>
</feature>
<feature type="transmembrane region" description="Helical" evidence="1">
    <location>
        <begin position="44"/>
        <end position="68"/>
    </location>
</feature>
<sequence>MLSEHTPTIDPSHAGGAALVVGFLVVIGAMYARDPATAVDAATSGVGATVYFLILPALGLAAGVYAYAGGPYSGVPLFCLGSYLGVFGVGLAFGTLVATSTSVRLLVGGVALVGLAVVAIVASLLRLFGSVGVSLPGISTE</sequence>
<dbReference type="AlphaFoldDB" id="A0A7J9SL10"/>
<evidence type="ECO:0000313" key="2">
    <source>
        <dbReference type="EMBL" id="MBB6647640.1"/>
    </source>
</evidence>
<dbReference type="EMBL" id="JACKXD010000006">
    <property type="protein sequence ID" value="MBB6647640.1"/>
    <property type="molecule type" value="Genomic_DNA"/>
</dbReference>
<proteinExistence type="predicted"/>
<gene>
    <name evidence="2" type="ORF">H5V44_15345</name>
</gene>
<reference evidence="2 3" key="1">
    <citation type="submission" date="2020-08" db="EMBL/GenBank/DDBJ databases">
        <authorList>
            <person name="Seo M.-J."/>
        </authorList>
    </citation>
    <scope>NUCLEOTIDE SEQUENCE [LARGE SCALE GENOMIC DNA]</scope>
    <source>
        <strain evidence="2 3">MBLA0160</strain>
    </source>
</reference>
<protein>
    <submittedName>
        <fullName evidence="2">Uncharacterized protein</fullName>
    </submittedName>
</protein>
<feature type="transmembrane region" description="Helical" evidence="1">
    <location>
        <begin position="12"/>
        <end position="32"/>
    </location>
</feature>
<keyword evidence="1" id="KW-1133">Transmembrane helix</keyword>
<keyword evidence="1" id="KW-0472">Membrane</keyword>
<keyword evidence="1" id="KW-0812">Transmembrane</keyword>
<dbReference type="Proteomes" id="UP000546257">
    <property type="component" value="Unassembled WGS sequence"/>
</dbReference>
<dbReference type="RefSeq" id="WP_185194011.1">
    <property type="nucleotide sequence ID" value="NZ_JACKXD010000006.1"/>
</dbReference>
<organism evidence="2 3">
    <name type="scientific">Halobellus ruber</name>
    <dbReference type="NCBI Taxonomy" id="2761102"/>
    <lineage>
        <taxon>Archaea</taxon>
        <taxon>Methanobacteriati</taxon>
        <taxon>Methanobacteriota</taxon>
        <taxon>Stenosarchaea group</taxon>
        <taxon>Halobacteria</taxon>
        <taxon>Halobacteriales</taxon>
        <taxon>Haloferacaceae</taxon>
        <taxon>Halobellus</taxon>
    </lineage>
</organism>
<name>A0A7J9SL10_9EURY</name>
<accession>A0A7J9SL10</accession>
<keyword evidence="3" id="KW-1185">Reference proteome</keyword>
<feature type="transmembrane region" description="Helical" evidence="1">
    <location>
        <begin position="74"/>
        <end position="98"/>
    </location>
</feature>